<feature type="domain" description="GGDEF" evidence="4">
    <location>
        <begin position="291"/>
        <end position="424"/>
    </location>
</feature>
<feature type="domain" description="EAL" evidence="2">
    <location>
        <begin position="433"/>
        <end position="687"/>
    </location>
</feature>
<dbReference type="Pfam" id="PF00672">
    <property type="entry name" value="HAMP"/>
    <property type="match status" value="1"/>
</dbReference>
<accession>A0ABW3PFS8</accession>
<dbReference type="PROSITE" id="PS50883">
    <property type="entry name" value="EAL"/>
    <property type="match status" value="1"/>
</dbReference>
<dbReference type="Gene3D" id="6.10.340.10">
    <property type="match status" value="1"/>
</dbReference>
<dbReference type="CDD" id="cd06225">
    <property type="entry name" value="HAMP"/>
    <property type="match status" value="1"/>
</dbReference>
<dbReference type="SMART" id="SM00052">
    <property type="entry name" value="EAL"/>
    <property type="match status" value="1"/>
</dbReference>
<sequence length="695" mass="78183">MISIRLKNLSIRIKLLLAQGLVTVSALMVLLAIVLGYGYTSFRNDLYKDLDTQATIIERSSSAAILFGDKNTTNEILSTLKLMSSINRAYIFHEGALLANYEKEGIAKPHRQLDGKVILQALKHQRSSFNTHMLIKDIVFDGRVIGTLFIEANLDKLNTRLSLLILAVAIAAMMGLILSLLVSIKINKFLTQPILSLTSLVGKVSNTHDYSVRSHLLTQDEIGSLAKGINSMLISIEQRDEQLETELAKQKETEKALDRLAYFDTITQLPNRHFFNQQLPKKIAEAARFNKICCLMFIDLDDFKVVNDTYGHRIGDQLLAEVGQRLKNKLKSGDEVFRIGGDEFAILISDNNQFSHARELATKVIHDCAEKFIINNNDLYIGISIGISGSTQPTIQAADLLRSADNAMYRAKNEGKNNFKFFSKEIDDESHFRHYLENALRGALSRNEFEVFYQPIVNLRTEQIVGFEALLRWHEPIYGDISPAVFIPCAERIGVILPIGEWVLREACLQQKQLRDEFGFDFIMNVNLSGRQLREFDVVHKILDIVSETGINPSSLNIELTESVLMDNSQSTINKFHALRAAGVSISIDDFGTGYSSLSYLKRFPINTIKIDRSFIMDIAHDSEDQAITLAIIALANTLKLTVVAEGVETQEQKRILRLNNCEKAQGYLFSKPLPSTALRDTIESFLQPLYDQTA</sequence>
<dbReference type="InterPro" id="IPR035919">
    <property type="entry name" value="EAL_sf"/>
</dbReference>
<dbReference type="Pfam" id="PF00990">
    <property type="entry name" value="GGDEF"/>
    <property type="match status" value="1"/>
</dbReference>
<dbReference type="Proteomes" id="UP001597206">
    <property type="component" value="Unassembled WGS sequence"/>
</dbReference>
<dbReference type="SUPFAM" id="SSF141868">
    <property type="entry name" value="EAL domain-like"/>
    <property type="match status" value="1"/>
</dbReference>
<evidence type="ECO:0000259" key="4">
    <source>
        <dbReference type="PROSITE" id="PS50887"/>
    </source>
</evidence>
<dbReference type="InterPro" id="IPR001633">
    <property type="entry name" value="EAL_dom"/>
</dbReference>
<feature type="transmembrane region" description="Helical" evidence="1">
    <location>
        <begin position="15"/>
        <end position="39"/>
    </location>
</feature>
<evidence type="ECO:0000313" key="5">
    <source>
        <dbReference type="EMBL" id="MFD1123370.1"/>
    </source>
</evidence>
<dbReference type="SMART" id="SM00267">
    <property type="entry name" value="GGDEF"/>
    <property type="match status" value="1"/>
</dbReference>
<evidence type="ECO:0000259" key="2">
    <source>
        <dbReference type="PROSITE" id="PS50883"/>
    </source>
</evidence>
<protein>
    <submittedName>
        <fullName evidence="5">EAL domain-containing protein</fullName>
    </submittedName>
</protein>
<dbReference type="InterPro" id="IPR052155">
    <property type="entry name" value="Biofilm_reg_signaling"/>
</dbReference>
<dbReference type="CDD" id="cd01948">
    <property type="entry name" value="EAL"/>
    <property type="match status" value="1"/>
</dbReference>
<dbReference type="CDD" id="cd01949">
    <property type="entry name" value="GGDEF"/>
    <property type="match status" value="1"/>
</dbReference>
<name>A0ABW3PFS8_9PROT</name>
<dbReference type="PANTHER" id="PTHR44757">
    <property type="entry name" value="DIGUANYLATE CYCLASE DGCP"/>
    <property type="match status" value="1"/>
</dbReference>
<dbReference type="SUPFAM" id="SSF55073">
    <property type="entry name" value="Nucleotide cyclase"/>
    <property type="match status" value="1"/>
</dbReference>
<comment type="caution">
    <text evidence="5">The sequence shown here is derived from an EMBL/GenBank/DDBJ whole genome shotgun (WGS) entry which is preliminary data.</text>
</comment>
<dbReference type="InterPro" id="IPR000160">
    <property type="entry name" value="GGDEF_dom"/>
</dbReference>
<evidence type="ECO:0000259" key="3">
    <source>
        <dbReference type="PROSITE" id="PS50885"/>
    </source>
</evidence>
<dbReference type="InterPro" id="IPR003660">
    <property type="entry name" value="HAMP_dom"/>
</dbReference>
<proteinExistence type="predicted"/>
<dbReference type="RefSeq" id="WP_379034976.1">
    <property type="nucleotide sequence ID" value="NZ_JBHTLN010000002.1"/>
</dbReference>
<dbReference type="Gene3D" id="3.20.20.450">
    <property type="entry name" value="EAL domain"/>
    <property type="match status" value="1"/>
</dbReference>
<dbReference type="PROSITE" id="PS50887">
    <property type="entry name" value="GGDEF"/>
    <property type="match status" value="1"/>
</dbReference>
<evidence type="ECO:0000313" key="6">
    <source>
        <dbReference type="Proteomes" id="UP001597206"/>
    </source>
</evidence>
<keyword evidence="6" id="KW-1185">Reference proteome</keyword>
<dbReference type="EMBL" id="JBHTLN010000002">
    <property type="protein sequence ID" value="MFD1123370.1"/>
    <property type="molecule type" value="Genomic_DNA"/>
</dbReference>
<keyword evidence="1" id="KW-1133">Transmembrane helix</keyword>
<dbReference type="PANTHER" id="PTHR44757:SF2">
    <property type="entry name" value="BIOFILM ARCHITECTURE MAINTENANCE PROTEIN MBAA"/>
    <property type="match status" value="1"/>
</dbReference>
<dbReference type="InterPro" id="IPR029787">
    <property type="entry name" value="Nucleotide_cyclase"/>
</dbReference>
<feature type="domain" description="HAMP" evidence="3">
    <location>
        <begin position="188"/>
        <end position="241"/>
    </location>
</feature>
<evidence type="ECO:0000256" key="1">
    <source>
        <dbReference type="SAM" id="Phobius"/>
    </source>
</evidence>
<organism evidence="5 6">
    <name type="scientific">Methylophilus flavus</name>
    <dbReference type="NCBI Taxonomy" id="640084"/>
    <lineage>
        <taxon>Bacteria</taxon>
        <taxon>Pseudomonadati</taxon>
        <taxon>Pseudomonadota</taxon>
        <taxon>Betaproteobacteria</taxon>
        <taxon>Nitrosomonadales</taxon>
        <taxon>Methylophilaceae</taxon>
        <taxon>Methylophilus</taxon>
    </lineage>
</organism>
<dbReference type="Pfam" id="PF17152">
    <property type="entry name" value="CHASE8"/>
    <property type="match status" value="1"/>
</dbReference>
<dbReference type="Pfam" id="PF00563">
    <property type="entry name" value="EAL"/>
    <property type="match status" value="1"/>
</dbReference>
<keyword evidence="1" id="KW-0472">Membrane</keyword>
<gene>
    <name evidence="5" type="ORF">ACFQ2T_12690</name>
</gene>
<dbReference type="InterPro" id="IPR033417">
    <property type="entry name" value="CHASE8"/>
</dbReference>
<dbReference type="SMART" id="SM00304">
    <property type="entry name" value="HAMP"/>
    <property type="match status" value="1"/>
</dbReference>
<keyword evidence="1" id="KW-0812">Transmembrane</keyword>
<dbReference type="PROSITE" id="PS50885">
    <property type="entry name" value="HAMP"/>
    <property type="match status" value="1"/>
</dbReference>
<dbReference type="Gene3D" id="3.30.70.270">
    <property type="match status" value="1"/>
</dbReference>
<dbReference type="SUPFAM" id="SSF158472">
    <property type="entry name" value="HAMP domain-like"/>
    <property type="match status" value="1"/>
</dbReference>
<feature type="transmembrane region" description="Helical" evidence="1">
    <location>
        <begin position="161"/>
        <end position="182"/>
    </location>
</feature>
<dbReference type="InterPro" id="IPR043128">
    <property type="entry name" value="Rev_trsase/Diguanyl_cyclase"/>
</dbReference>
<dbReference type="NCBIfam" id="TIGR00254">
    <property type="entry name" value="GGDEF"/>
    <property type="match status" value="1"/>
</dbReference>
<reference evidence="6" key="1">
    <citation type="journal article" date="2019" name="Int. J. Syst. Evol. Microbiol.">
        <title>The Global Catalogue of Microorganisms (GCM) 10K type strain sequencing project: providing services to taxonomists for standard genome sequencing and annotation.</title>
        <authorList>
            <consortium name="The Broad Institute Genomics Platform"/>
            <consortium name="The Broad Institute Genome Sequencing Center for Infectious Disease"/>
            <person name="Wu L."/>
            <person name="Ma J."/>
        </authorList>
    </citation>
    <scope>NUCLEOTIDE SEQUENCE [LARGE SCALE GENOMIC DNA]</scope>
    <source>
        <strain evidence="6">CCUG 58411</strain>
    </source>
</reference>